<evidence type="ECO:0000256" key="1">
    <source>
        <dbReference type="ARBA" id="ARBA00022737"/>
    </source>
</evidence>
<accession>A0AAV9GI28</accession>
<feature type="domain" description="DUF7791" evidence="3">
    <location>
        <begin position="378"/>
        <end position="488"/>
    </location>
</feature>
<dbReference type="Pfam" id="PF25053">
    <property type="entry name" value="DUF7791"/>
    <property type="match status" value="1"/>
</dbReference>
<dbReference type="InterPro" id="IPR027417">
    <property type="entry name" value="P-loop_NTPase"/>
</dbReference>
<evidence type="ECO:0000259" key="2">
    <source>
        <dbReference type="Pfam" id="PF24883"/>
    </source>
</evidence>
<comment type="caution">
    <text evidence="4">The sequence shown here is derived from an EMBL/GenBank/DDBJ whole genome shotgun (WGS) entry which is preliminary data.</text>
</comment>
<dbReference type="EMBL" id="MU865947">
    <property type="protein sequence ID" value="KAK4447839.1"/>
    <property type="molecule type" value="Genomic_DNA"/>
</dbReference>
<dbReference type="InterPro" id="IPR056884">
    <property type="entry name" value="NPHP3-like_N"/>
</dbReference>
<protein>
    <recommendedName>
        <fullName evidence="6">NACHT domain-containing protein</fullName>
    </recommendedName>
</protein>
<dbReference type="AlphaFoldDB" id="A0AAV9GI28"/>
<dbReference type="PANTHER" id="PTHR10039">
    <property type="entry name" value="AMELOGENIN"/>
    <property type="match status" value="1"/>
</dbReference>
<gene>
    <name evidence="4" type="ORF">QBC34DRAFT_466867</name>
</gene>
<feature type="domain" description="Nephrocystin 3-like N-terminal" evidence="2">
    <location>
        <begin position="111"/>
        <end position="266"/>
    </location>
</feature>
<organism evidence="4 5">
    <name type="scientific">Podospora aff. communis PSN243</name>
    <dbReference type="NCBI Taxonomy" id="3040156"/>
    <lineage>
        <taxon>Eukaryota</taxon>
        <taxon>Fungi</taxon>
        <taxon>Dikarya</taxon>
        <taxon>Ascomycota</taxon>
        <taxon>Pezizomycotina</taxon>
        <taxon>Sordariomycetes</taxon>
        <taxon>Sordariomycetidae</taxon>
        <taxon>Sordariales</taxon>
        <taxon>Podosporaceae</taxon>
        <taxon>Podospora</taxon>
    </lineage>
</organism>
<keyword evidence="1" id="KW-0677">Repeat</keyword>
<reference evidence="4" key="2">
    <citation type="submission" date="2023-05" db="EMBL/GenBank/DDBJ databases">
        <authorList>
            <consortium name="Lawrence Berkeley National Laboratory"/>
            <person name="Steindorff A."/>
            <person name="Hensen N."/>
            <person name="Bonometti L."/>
            <person name="Westerberg I."/>
            <person name="Brannstrom I.O."/>
            <person name="Guillou S."/>
            <person name="Cros-Aarteil S."/>
            <person name="Calhoun S."/>
            <person name="Haridas S."/>
            <person name="Kuo A."/>
            <person name="Mondo S."/>
            <person name="Pangilinan J."/>
            <person name="Riley R."/>
            <person name="Labutti K."/>
            <person name="Andreopoulos B."/>
            <person name="Lipzen A."/>
            <person name="Chen C."/>
            <person name="Yanf M."/>
            <person name="Daum C."/>
            <person name="Ng V."/>
            <person name="Clum A."/>
            <person name="Ohm R."/>
            <person name="Martin F."/>
            <person name="Silar P."/>
            <person name="Natvig D."/>
            <person name="Lalanne C."/>
            <person name="Gautier V."/>
            <person name="Ament-Velasquez S.L."/>
            <person name="Kruys A."/>
            <person name="Hutchinson M.I."/>
            <person name="Powell A.J."/>
            <person name="Barry K."/>
            <person name="Miller A.N."/>
            <person name="Grigoriev I.V."/>
            <person name="Debuchy R."/>
            <person name="Gladieux P."/>
            <person name="Thoren M.H."/>
            <person name="Johannesson H."/>
        </authorList>
    </citation>
    <scope>NUCLEOTIDE SEQUENCE</scope>
    <source>
        <strain evidence="4">PSN243</strain>
    </source>
</reference>
<dbReference type="Proteomes" id="UP001321760">
    <property type="component" value="Unassembled WGS sequence"/>
</dbReference>
<evidence type="ECO:0008006" key="6">
    <source>
        <dbReference type="Google" id="ProtNLM"/>
    </source>
</evidence>
<proteinExistence type="predicted"/>
<reference evidence="4" key="1">
    <citation type="journal article" date="2023" name="Mol. Phylogenet. Evol.">
        <title>Genome-scale phylogeny and comparative genomics of the fungal order Sordariales.</title>
        <authorList>
            <person name="Hensen N."/>
            <person name="Bonometti L."/>
            <person name="Westerberg I."/>
            <person name="Brannstrom I.O."/>
            <person name="Guillou S."/>
            <person name="Cros-Aarteil S."/>
            <person name="Calhoun S."/>
            <person name="Haridas S."/>
            <person name="Kuo A."/>
            <person name="Mondo S."/>
            <person name="Pangilinan J."/>
            <person name="Riley R."/>
            <person name="LaButti K."/>
            <person name="Andreopoulos B."/>
            <person name="Lipzen A."/>
            <person name="Chen C."/>
            <person name="Yan M."/>
            <person name="Daum C."/>
            <person name="Ng V."/>
            <person name="Clum A."/>
            <person name="Steindorff A."/>
            <person name="Ohm R.A."/>
            <person name="Martin F."/>
            <person name="Silar P."/>
            <person name="Natvig D.O."/>
            <person name="Lalanne C."/>
            <person name="Gautier V."/>
            <person name="Ament-Velasquez S.L."/>
            <person name="Kruys A."/>
            <person name="Hutchinson M.I."/>
            <person name="Powell A.J."/>
            <person name="Barry K."/>
            <person name="Miller A.N."/>
            <person name="Grigoriev I.V."/>
            <person name="Debuchy R."/>
            <person name="Gladieux P."/>
            <person name="Hiltunen Thoren M."/>
            <person name="Johannesson H."/>
        </authorList>
    </citation>
    <scope>NUCLEOTIDE SEQUENCE</scope>
    <source>
        <strain evidence="4">PSN243</strain>
    </source>
</reference>
<name>A0AAV9GI28_9PEZI</name>
<dbReference type="Pfam" id="PF24883">
    <property type="entry name" value="NPHP3_N"/>
    <property type="match status" value="1"/>
</dbReference>
<dbReference type="InterPro" id="IPR056693">
    <property type="entry name" value="DUF7791"/>
</dbReference>
<dbReference type="SUPFAM" id="SSF52540">
    <property type="entry name" value="P-loop containing nucleoside triphosphate hydrolases"/>
    <property type="match status" value="1"/>
</dbReference>
<evidence type="ECO:0000259" key="3">
    <source>
        <dbReference type="Pfam" id="PF25053"/>
    </source>
</evidence>
<dbReference type="Gene3D" id="3.40.50.300">
    <property type="entry name" value="P-loop containing nucleotide triphosphate hydrolases"/>
    <property type="match status" value="1"/>
</dbReference>
<sequence length="502" mass="57507">MVQQRSASKAPLMNPEPVAKLHDFIQHCMQDDTIIDKVEALRISSELCDLVSMVRHLSVAAQTTQRDHFLLKSLCFGNIRTRQRKIEKAHVNTFSWIFNSSTPNRTQRPIRFRDWLSTENGVFWIQGKPGSGKSTLIKFISSAKETCFYLTPWAREKRLLQKSQEGLLRSVLYKILRQTPELIPVAREAIACSEDGGEMDSGSWSLEILLRMYESVVTQTALPVKFCFFIDGLDEFQDENRSHTDLLKTLRDMKHSEDIKLCVSSRPWFVFSDKFSGNPDWVLKLEDLTRGDISRYVTDKLNKHPQFSTLSRLNPAYREFIASVVTKAQGVFLWVYLVVRNLLEGLTYHDSVRTLRMRLEAFPPDLKTFFQHLINSVPSIYRLQLARSFHITVAAGEPVPAMFYSFLDNVGEEPQFATRLAKVPLSKDELMLRLERLRRRLDGRSRGLLEVVGFDSTVDPDTEGLDKTLFLSTTVDFLHRTVRDFIHDSKLGPTSGGVGASH</sequence>
<keyword evidence="5" id="KW-1185">Reference proteome</keyword>
<dbReference type="PANTHER" id="PTHR10039:SF5">
    <property type="entry name" value="NACHT DOMAIN-CONTAINING PROTEIN"/>
    <property type="match status" value="1"/>
</dbReference>
<evidence type="ECO:0000313" key="5">
    <source>
        <dbReference type="Proteomes" id="UP001321760"/>
    </source>
</evidence>
<evidence type="ECO:0000313" key="4">
    <source>
        <dbReference type="EMBL" id="KAK4447839.1"/>
    </source>
</evidence>